<evidence type="ECO:0000256" key="4">
    <source>
        <dbReference type="ARBA" id="ARBA00022840"/>
    </source>
</evidence>
<comment type="caution">
    <text evidence="7">The sequence shown here is derived from an EMBL/GenBank/DDBJ whole genome shotgun (WGS) entry which is preliminary data.</text>
</comment>
<dbReference type="InterPro" id="IPR000212">
    <property type="entry name" value="DNA_helicase_UvrD/REP"/>
</dbReference>
<gene>
    <name evidence="7" type="ORF">ACFP3U_14595</name>
</gene>
<dbReference type="RefSeq" id="WP_380225911.1">
    <property type="nucleotide sequence ID" value="NZ_JBHSOF010000015.1"/>
</dbReference>
<proteinExistence type="predicted"/>
<keyword evidence="3 5" id="KW-0347">Helicase</keyword>
<dbReference type="InterPro" id="IPR027785">
    <property type="entry name" value="UvrD-like_helicase_C"/>
</dbReference>
<dbReference type="EMBL" id="JBHSOF010000015">
    <property type="protein sequence ID" value="MFC5664210.1"/>
    <property type="molecule type" value="Genomic_DNA"/>
</dbReference>
<feature type="binding site" evidence="5">
    <location>
        <begin position="236"/>
        <end position="243"/>
    </location>
    <ligand>
        <name>ATP</name>
        <dbReference type="ChEBI" id="CHEBI:30616"/>
    </ligand>
</feature>
<dbReference type="PANTHER" id="PTHR11070">
    <property type="entry name" value="UVRD / RECB / PCRA DNA HELICASE FAMILY MEMBER"/>
    <property type="match status" value="1"/>
</dbReference>
<name>A0ABW0X6T1_9ACTN</name>
<dbReference type="Pfam" id="PF13538">
    <property type="entry name" value="UvrD_C_2"/>
    <property type="match status" value="1"/>
</dbReference>
<protein>
    <submittedName>
        <fullName evidence="7">HelD family protein</fullName>
    </submittedName>
</protein>
<keyword evidence="4 5" id="KW-0067">ATP-binding</keyword>
<dbReference type="InterPro" id="IPR027417">
    <property type="entry name" value="P-loop_NTPase"/>
</dbReference>
<evidence type="ECO:0000256" key="2">
    <source>
        <dbReference type="ARBA" id="ARBA00022801"/>
    </source>
</evidence>
<evidence type="ECO:0000256" key="5">
    <source>
        <dbReference type="PROSITE-ProRule" id="PRU00560"/>
    </source>
</evidence>
<sequence length="750" mass="80052">MNGSPAVPTPTLDAADHLAEALRTEQARLTGLYAHLDAARERTRRTLAEAGREAGPGGTHQARLERELRAAEAVRRAARLDAVERGLCFGRLDHRDGTVHYIGRIGLLNPGDGAADDTGNDAAAGAGAAAYEPLLIDWRAPAARPFYTATPADPGEAVRRRHLHTSGRVLTGLDDEALDLARLDEHGRRTLVGEAALLAALGRVRTGRMGTVVATIQTEQDRVIRAPLPGALVVQGGPGTGKTVTALHRAAYLLYTHRAVLERRGVLVVGPNPAFLRYIDRVLPALGETEVVLRTVGELFPGVRATTGDSPAATVVKGGPWMAEVVRRAVEAHQAPLARDLLFGEHLRLSRRVCAEARDAARGLRLPHNRARPFFLRTVLDALAVEQALALGRPYDEEEARHAPRELWEQPAIRAELGALWPILTPHQLIDRLLSDPALLAAAAPGLSPAERAAVLRPAGAPWTTGDVPLLDEAAELLGEDAGSVRARARATELALDEELDYAEGVLTVTGQRDDVTLDAELLAERFRDTGPDRTTAERAAEDREWAYGHVVVDEAQELSAMDWRTVLRRVPTRSLTVVGDLAQTGSPAGARTSWAEMLDRELPGRWREERLTVNYRTPAAVMAPAAAVLRAHAPGQEPPEAVRETAERPVAVPVPDGDYAAALAALPVGPGTVGVIAPDDRAAALGALTVRDCKGLEFDAVVLVDPAGLLAQGAADLYVALTRATARLTLLHHTPLPDALAATPGAADR</sequence>
<organism evidence="7 8">
    <name type="scientific">Kitasatospora misakiensis</name>
    <dbReference type="NCBI Taxonomy" id="67330"/>
    <lineage>
        <taxon>Bacteria</taxon>
        <taxon>Bacillati</taxon>
        <taxon>Actinomycetota</taxon>
        <taxon>Actinomycetes</taxon>
        <taxon>Kitasatosporales</taxon>
        <taxon>Streptomycetaceae</taxon>
        <taxon>Kitasatospora</taxon>
    </lineage>
</organism>
<dbReference type="PROSITE" id="PS51198">
    <property type="entry name" value="UVRD_HELICASE_ATP_BIND"/>
    <property type="match status" value="1"/>
</dbReference>
<dbReference type="Gene3D" id="3.40.50.300">
    <property type="entry name" value="P-loop containing nucleotide triphosphate hydrolases"/>
    <property type="match status" value="3"/>
</dbReference>
<evidence type="ECO:0000313" key="8">
    <source>
        <dbReference type="Proteomes" id="UP001595975"/>
    </source>
</evidence>
<keyword evidence="1 5" id="KW-0547">Nucleotide-binding</keyword>
<dbReference type="PANTHER" id="PTHR11070:SF45">
    <property type="entry name" value="DNA 3'-5' HELICASE"/>
    <property type="match status" value="1"/>
</dbReference>
<dbReference type="SUPFAM" id="SSF52540">
    <property type="entry name" value="P-loop containing nucleoside triphosphate hydrolases"/>
    <property type="match status" value="1"/>
</dbReference>
<feature type="domain" description="UvrD-like helicase ATP-binding" evidence="6">
    <location>
        <begin position="215"/>
        <end position="619"/>
    </location>
</feature>
<reference evidence="8" key="1">
    <citation type="journal article" date="2019" name="Int. J. Syst. Evol. Microbiol.">
        <title>The Global Catalogue of Microorganisms (GCM) 10K type strain sequencing project: providing services to taxonomists for standard genome sequencing and annotation.</title>
        <authorList>
            <consortium name="The Broad Institute Genomics Platform"/>
            <consortium name="The Broad Institute Genome Sequencing Center for Infectious Disease"/>
            <person name="Wu L."/>
            <person name="Ma J."/>
        </authorList>
    </citation>
    <scope>NUCLEOTIDE SEQUENCE [LARGE SCALE GENOMIC DNA]</scope>
    <source>
        <strain evidence="8">CGMCC 4.1437</strain>
    </source>
</reference>
<evidence type="ECO:0000256" key="3">
    <source>
        <dbReference type="ARBA" id="ARBA00022806"/>
    </source>
</evidence>
<accession>A0ABW0X6T1</accession>
<evidence type="ECO:0000256" key="1">
    <source>
        <dbReference type="ARBA" id="ARBA00022741"/>
    </source>
</evidence>
<dbReference type="Proteomes" id="UP001595975">
    <property type="component" value="Unassembled WGS sequence"/>
</dbReference>
<evidence type="ECO:0000313" key="7">
    <source>
        <dbReference type="EMBL" id="MFC5664210.1"/>
    </source>
</evidence>
<keyword evidence="8" id="KW-1185">Reference proteome</keyword>
<keyword evidence="2 5" id="KW-0378">Hydrolase</keyword>
<dbReference type="InterPro" id="IPR014016">
    <property type="entry name" value="UvrD-like_ATP-bd"/>
</dbReference>
<evidence type="ECO:0000259" key="6">
    <source>
        <dbReference type="PROSITE" id="PS51198"/>
    </source>
</evidence>